<reference evidence="10 11" key="1">
    <citation type="submission" date="2020-05" db="EMBL/GenBank/DDBJ databases">
        <title>Identification and distribution of gene clusters putatively required for synthesis of sphingolipid metabolism inhibitors in phylogenetically diverse species of the filamentous fungus Fusarium.</title>
        <authorList>
            <person name="Kim H.-S."/>
            <person name="Busman M."/>
            <person name="Brown D.W."/>
            <person name="Divon H."/>
            <person name="Uhlig S."/>
            <person name="Proctor R.H."/>
        </authorList>
    </citation>
    <scope>NUCLEOTIDE SEQUENCE [LARGE SCALE GENOMIC DNA]</scope>
    <source>
        <strain evidence="10 11">NRRL 36939</strain>
    </source>
</reference>
<evidence type="ECO:0000256" key="3">
    <source>
        <dbReference type="ARBA" id="ARBA00022670"/>
    </source>
</evidence>
<protein>
    <recommendedName>
        <fullName evidence="2">ubiquitinyl hydrolase 1</fullName>
        <ecNumber evidence="2">3.4.19.12</ecNumber>
    </recommendedName>
</protein>
<keyword evidence="4" id="KW-0833">Ubl conjugation pathway</keyword>
<evidence type="ECO:0000256" key="5">
    <source>
        <dbReference type="ARBA" id="ARBA00022801"/>
    </source>
</evidence>
<evidence type="ECO:0000313" key="10">
    <source>
        <dbReference type="EMBL" id="KAF5597927.1"/>
    </source>
</evidence>
<evidence type="ECO:0000259" key="9">
    <source>
        <dbReference type="Pfam" id="PF20255"/>
    </source>
</evidence>
<keyword evidence="6" id="KW-0788">Thiol protease</keyword>
<dbReference type="EC" id="3.4.19.12" evidence="2"/>
<comment type="catalytic activity">
    <reaction evidence="1">
        <text>Thiol-dependent hydrolysis of ester, thioester, amide, peptide and isopeptide bonds formed by the C-terminal Gly of ubiquitin (a 76-residue protein attached to proteins as an intracellular targeting signal).</text>
        <dbReference type="EC" id="3.4.19.12"/>
    </reaction>
</comment>
<keyword evidence="11" id="KW-1185">Reference proteome</keyword>
<keyword evidence="3" id="KW-0645">Protease</keyword>
<evidence type="ECO:0000256" key="1">
    <source>
        <dbReference type="ARBA" id="ARBA00000707"/>
    </source>
</evidence>
<feature type="domain" description="DUF3645" evidence="8">
    <location>
        <begin position="2366"/>
        <end position="2400"/>
    </location>
</feature>
<dbReference type="PANTHER" id="PTHR13367:SF34">
    <property type="match status" value="1"/>
</dbReference>
<sequence>MDASHQIPVQTLSCTNEQLEYLFHHLILPSKLPGHDDTSATNEEFLINFIIQSLTHFRTLSNEDDDAITNHCIAMLKNMRDARDSNGYLDSRSVQNSLKRLSKQADAASMYHIMEQNAGLIIQKLENSYSFETFELSRSNRAAMTTKGRLIREFPATATEISSKDFNDSSFQEVLTKILVKMSHQAVAEMQPKVKKAQQMHNEERDTTDPRIVTELLTSFLRGAGTPAEIKAVQKRTREEVSWNNSKDPWTRSPLWLLRVGLQLTIARHPQGSQELYKRFMVFSIAQALQIACDKSPSSEKIHLMMAKISRRLCKLGDIEEGAWLHVIKDIVSSASKMLKERWIHIQQRNEQPLDLDTLANFKFEDHTDFSLPELDTFLATISRRQQLQKSKEFKAKPIALALEPLTIPTVNGSVNNDNKSFELAAVETWVEINLDKWLDQHLSSEQSCHGLKTLLEHYYMSAERWYTGRPERMSKMLLTVGEIWVAIHKMAVHHNPLLWKYRNEIPREVFGDLLLHSKADMERLHRLEEYLEDTSGKSKLSALLSYGQRLSFAIEYFRQCPKLQEKKQQIERSAQRDRDKKLMQFRELRAKYDAIMKKYDDMQCEKALQIQHDVEYYVHTKNKCRRCALPAKAKKLKISPHEWPLPANELEAQTSVFEMDVPVTFAMWRDATVYFLDNVLRFESSCAGDYPRASFPLTTYKPLSHWFESQRHRVQLLSVIKPHSQTHRNQKSIETCTEADVCLNNGLRFQYHDSSRNTFLTTFKPTKEISKRCTIRLPSRAHALQRFMARTWVCENGETPNQAIASQSECPEYMSLREFKALAVLPYGYRLQWMNILTQLAMPTVDFNKPETALFLLQMMLQAGPFDEDEMTRHAHTRPTEVEFGSQILKYLGESVSRVQENWESYTSLCSFTCLATRLLALADKSLSPQVLELITKCREISYKWVMYLLSKVQDIEHRTQREEFLEAAVHIALVCIETFNLEGDHFERVLADEQQAAILLEISIIIHNNADFKQLQKDALYGIMLDRYKITMYRALPILVSEITSKGSVCLDTAIKRRWPDFARKGEWFMVSNHWATETTGNLQIHVSLLTGELLVNRSPVSRLPQKYETHREYQKLFGSATMEVMPSNLPGMSFCATKTFHGYTVHLGMQTKKGVDDLLVSLSKNGATLELVPSRKLQGCFPGDLANNYVHWFDEVSGDIEFCHVNDPWPSMSTESWNLRKNIGTWSLSLGKESLLVCPSSELGQRVSGVFSRLQPASDLHLVHHKQKKQLEVRLPKLHLEFTLRSGTSSIKSRQFRDMEVDQNQAIGTLIVLENKLVLRNSHDSQIRTVIIPEGIVSCQMSADYGVENHVEVSIDRETATRVQTYRLDPLLCRIVSNDKVESKLYLAYLHALTSYCLPDSFLQRTGTEEALTILGSAPVRAPTALSQAAYTMLSNIAQLSPKRSYYPADQREMQRVRWRNDLRYIFQDDRYGKEVRNIFEKYRQVQFLFPNNTIPSLDQHHSIDDLVDRAILRTSGTRVSGFGAEDFTTKHDVRYVSREKSKSLERSTRTVEMAYRVYNKSGTLSRPASGSLGHRLFSLMSGDERVHTKEILPKSRIDYDSSWLEGPESYLSSVWFQLHNSYMKSVTWFDKFELMMWMATMSYSAGQDPQVGQALLLITQSRSMADCKLLGASTYNLTAGCQIRDEDLRAAIAPHVVSYASSPDATSARRFDERGKEFGQRRREDYRKRSAKAIDTFVKHLKQQWPSEDPKEPADPHMELASYIKMGPAMESAIGKWNQWLKNLRLRKHLDTVASHMREGVPVGFIQVSPVLPRTLIPTTRHISRFVATSDLFSSSGVLYHRAPPALGQLLVNSERDRQSNKLSGIIDNLDSKAKLDYEHRYLRELKDSLLSLHGHVESELKEQQLPKLPGLLQDHLERCETHLKRLHESIISSLFPFRALPDTTSTILGEAGFLPRISPTQILQQLRPAQWKTLSAGWKESLIHYGIAITSLQRARRLIRFQSSHVDLIRELENGGHQSWCPYDHPEWLLLECESEIMIRDVQQQIAEKMINPPDNQNSVMQLNMGEGKSTVIVPIVATALGDGTNLVRVIVAKPQVKQMHQMLISKLSGLLDRPVYLLPFSRDTEMDVQTADAIQRLMKRCMQEGGVLMVQPEHLLSFQLMEVESRICGDVELAEAMSKTRNLFDRSSRDIVDESDENFSVKFELIYTLGKQRPIEHSPDRWVVIQEVMGLIAKFVPEIKSKYPHSIEFDARRIGRYPRLRILRPDAEAELFRLVTETVCDTGMAGFPISRQPKRIRDAVQRYISQPELTAADIEVVETSCLWNEMTSRNILLLRGLFAGGILSFALGSKRWKVNYGVDHNREKMTKLAVPFRAKDSPSPRSEFSQPDVVITLTCLSYYYNDNATQEYQAWVKTAPSLPQAFRNLEGVNLRDRVQCTTDIFSHIRYSKAAVDYYLCHLVFAKESKEFPHKLSASGWDLGKKKDNPTTGFSGTNDSRYGLPLDVKQLDLYEQKHTNALVLEYLLRPENGISLMPQKAKGTTFDSSLLLQMVSDMSTNTRVILDVGAQVVDLTNQEFAKQWLACYQDHDSPQAVVFFNGSDEIIVIDRSGKIEDFQTSPFSQQLDLCLVFLDEAHTSGTDLKLPANYRAVVTLGAGLTKDRLVQACMRMRKLGKGQTVEFCIPWEIEHKIVQLKGEGAPGREAISVSDVLCWAITETCLDLKRAMPLWLTQGVRFFKQEAIWSHLSDDDTKPDEFLEEEGQSLRERYLPQNGLSDLSSLTDGLSAPVAKVFKSRCEDFGLERLRTCSLQEEQERELAPETQHERQVEKIPALKPDTHSINRLLQEWIADGSFPESSTAFRTVMKPAFQSLNKTSAAVHFDVKEFPETVWVSMDFEHTVKGIFSGKSYSDSCQRPVQWVLSGKNNEGASRMVVISPFEAQYFLPLIEESEHVTLHLYAPRVNLDFGALDDLQLYTIGKRSVEEIPRDLITFLNLFAGQLYLSSYEDYKLVCDLLGLAWDNPDDGGSGSRCGFTKSPATFLKELLEKVRQDCGTIDKTDMGRVIEGVRLVKGDFDNRHAI</sequence>
<comment type="caution">
    <text evidence="10">The sequence shown here is derived from an EMBL/GenBank/DDBJ whole genome shotgun (WGS) entry which is preliminary data.</text>
</comment>
<dbReference type="InterPro" id="IPR022105">
    <property type="entry name" value="DUF3645"/>
</dbReference>
<evidence type="ECO:0000259" key="8">
    <source>
        <dbReference type="Pfam" id="PF12359"/>
    </source>
</evidence>
<dbReference type="PANTHER" id="PTHR13367">
    <property type="entry name" value="UBIQUITIN THIOESTERASE"/>
    <property type="match status" value="1"/>
</dbReference>
<dbReference type="InterPro" id="IPR046541">
    <property type="entry name" value="DUF6606"/>
</dbReference>
<gene>
    <name evidence="10" type="ORF">FPCIR_3503</name>
</gene>
<feature type="domain" description="DUF6606" evidence="9">
    <location>
        <begin position="22"/>
        <end position="290"/>
    </location>
</feature>
<dbReference type="Pfam" id="PF20255">
    <property type="entry name" value="DUF6606"/>
    <property type="match status" value="1"/>
</dbReference>
<dbReference type="EMBL" id="JAAOAS010000072">
    <property type="protein sequence ID" value="KAF5597927.1"/>
    <property type="molecule type" value="Genomic_DNA"/>
</dbReference>
<dbReference type="Pfam" id="PF12340">
    <property type="entry name" value="DUF3638"/>
    <property type="match status" value="1"/>
</dbReference>
<dbReference type="GO" id="GO:0004843">
    <property type="term" value="F:cysteine-type deubiquitinase activity"/>
    <property type="evidence" value="ECO:0007669"/>
    <property type="project" value="UniProtKB-EC"/>
</dbReference>
<proteinExistence type="predicted"/>
<keyword evidence="5" id="KW-0378">Hydrolase</keyword>
<dbReference type="InterPro" id="IPR022099">
    <property type="entry name" value="DUF3638"/>
</dbReference>
<dbReference type="OrthoDB" id="3182339at2759"/>
<name>A0A8H5PJF3_9HYPO</name>
<dbReference type="GO" id="GO:0006508">
    <property type="term" value="P:proteolysis"/>
    <property type="evidence" value="ECO:0007669"/>
    <property type="project" value="UniProtKB-KW"/>
</dbReference>
<evidence type="ECO:0000256" key="4">
    <source>
        <dbReference type="ARBA" id="ARBA00022786"/>
    </source>
</evidence>
<dbReference type="Proteomes" id="UP000546213">
    <property type="component" value="Unassembled WGS sequence"/>
</dbReference>
<dbReference type="InterPro" id="IPR051346">
    <property type="entry name" value="OTU_Deubiquitinase"/>
</dbReference>
<evidence type="ECO:0000256" key="6">
    <source>
        <dbReference type="ARBA" id="ARBA00022807"/>
    </source>
</evidence>
<accession>A0A8H5PJF3</accession>
<evidence type="ECO:0000313" key="11">
    <source>
        <dbReference type="Proteomes" id="UP000546213"/>
    </source>
</evidence>
<organism evidence="10 11">
    <name type="scientific">Fusarium pseudocircinatum</name>
    <dbReference type="NCBI Taxonomy" id="56676"/>
    <lineage>
        <taxon>Eukaryota</taxon>
        <taxon>Fungi</taxon>
        <taxon>Dikarya</taxon>
        <taxon>Ascomycota</taxon>
        <taxon>Pezizomycotina</taxon>
        <taxon>Sordariomycetes</taxon>
        <taxon>Hypocreomycetidae</taxon>
        <taxon>Hypocreales</taxon>
        <taxon>Nectriaceae</taxon>
        <taxon>Fusarium</taxon>
        <taxon>Fusarium fujikuroi species complex</taxon>
    </lineage>
</organism>
<evidence type="ECO:0000259" key="7">
    <source>
        <dbReference type="Pfam" id="PF12340"/>
    </source>
</evidence>
<feature type="domain" description="DUF3638" evidence="7">
    <location>
        <begin position="2022"/>
        <end position="2245"/>
    </location>
</feature>
<dbReference type="Pfam" id="PF12359">
    <property type="entry name" value="DUF3645"/>
    <property type="match status" value="1"/>
</dbReference>
<evidence type="ECO:0000256" key="2">
    <source>
        <dbReference type="ARBA" id="ARBA00012759"/>
    </source>
</evidence>